<dbReference type="InterPro" id="IPR023404">
    <property type="entry name" value="rSAM_horseshoe"/>
</dbReference>
<dbReference type="InterPro" id="IPR006638">
    <property type="entry name" value="Elp3/MiaA/NifB-like_rSAM"/>
</dbReference>
<dbReference type="InterPro" id="IPR034466">
    <property type="entry name" value="Methyltransferase_Class_B"/>
</dbReference>
<evidence type="ECO:0000313" key="8">
    <source>
        <dbReference type="EMBL" id="GBD10274.1"/>
    </source>
</evidence>
<comment type="caution">
    <text evidence="8">The sequence shown here is derived from an EMBL/GenBank/DDBJ whole genome shotgun (WGS) entry which is preliminary data.</text>
</comment>
<dbReference type="CDD" id="cd01335">
    <property type="entry name" value="Radical_SAM"/>
    <property type="match status" value="1"/>
</dbReference>
<protein>
    <submittedName>
        <fullName evidence="8">2-hydroxyethylphosphonate methyltransferase</fullName>
        <ecNumber evidence="8">2.1.1.308</ecNumber>
    </submittedName>
</protein>
<dbReference type="SFLD" id="SFLDG01123">
    <property type="entry name" value="methyltransferase_(Class_B)"/>
    <property type="match status" value="1"/>
</dbReference>
<accession>A0A2H5YA02</accession>
<feature type="region of interest" description="Disordered" evidence="6">
    <location>
        <begin position="1"/>
        <end position="20"/>
    </location>
</feature>
<evidence type="ECO:0000256" key="3">
    <source>
        <dbReference type="ARBA" id="ARBA00022723"/>
    </source>
</evidence>
<keyword evidence="3" id="KW-0479">Metal-binding</keyword>
<dbReference type="Proteomes" id="UP000236642">
    <property type="component" value="Unassembled WGS sequence"/>
</dbReference>
<reference evidence="9" key="1">
    <citation type="submission" date="2017-09" db="EMBL/GenBank/DDBJ databases">
        <title>Metaegenomics of thermophilic ammonia-oxidizing enrichment culture.</title>
        <authorList>
            <person name="Kato S."/>
            <person name="Suzuki K."/>
        </authorList>
    </citation>
    <scope>NUCLEOTIDE SEQUENCE [LARGE SCALE GENOMIC DNA]</scope>
</reference>
<dbReference type="InterPro" id="IPR058240">
    <property type="entry name" value="rSAM_sf"/>
</dbReference>
<comment type="cofactor">
    <cofactor evidence="1">
        <name>[4Fe-4S] cluster</name>
        <dbReference type="ChEBI" id="CHEBI:49883"/>
    </cofactor>
</comment>
<keyword evidence="5" id="KW-0411">Iron-sulfur</keyword>
<evidence type="ECO:0000313" key="9">
    <source>
        <dbReference type="Proteomes" id="UP000236642"/>
    </source>
</evidence>
<dbReference type="PANTHER" id="PTHR43409:SF16">
    <property type="entry name" value="SLR0320 PROTEIN"/>
    <property type="match status" value="1"/>
</dbReference>
<keyword evidence="8" id="KW-0489">Methyltransferase</keyword>
<sequence>METEENVATQTPVEVMSPEELRRNLGTRRIPPLPAPKFPDASPVIRRLRPPRSPEAVDVLLVNPPSPDGAVWIRSQHRVGRRSRENMIWPQVSLAQMAAMLHPDYSVEIVDAIALRMDWKEFEDLLRRKQPKYYITQVTAPTLTNDMYGAFLARSLGAKTIAFGTHVTPMPIPTMEAYPALDFVLRGEPELTLRELIDTLEGRVPEGRIRRLFEDSDPEWLPLNEGETREWPLEEKLARIKGLVWRRNGEIRVNIDRPFIRNLDDMPLPLHHLLPLYHYRAPMIRGPYTFIVTSRGCTAGCTYCIKHVSYQYSIRLRSPENIVEEIRHLVDLGIRNIHMYADLFTISRDQVMGMCDLLIREGIRIRWTCNSRVDYVDREMLHRMAQAGCWLISWGIESANEQILKGVRKGYRLEQAPQALRWAKEAGIKNWGYFIIGLPGETEETIRQTIEFAKSLPLDLALFHIAAPYPGTPFFFQVVENNWFRPGTAWEEVDMDRSTVLDYPGLPAERLEYWQKRAFREWALRPGPILTFLKGALDPAVVGSAMEVAIRHARWLLGME</sequence>
<dbReference type="SMART" id="SM00729">
    <property type="entry name" value="Elp3"/>
    <property type="match status" value="1"/>
</dbReference>
<evidence type="ECO:0000259" key="7">
    <source>
        <dbReference type="PROSITE" id="PS51918"/>
    </source>
</evidence>
<dbReference type="SFLD" id="SFLDG01082">
    <property type="entry name" value="B12-binding_domain_containing"/>
    <property type="match status" value="1"/>
</dbReference>
<gene>
    <name evidence="8" type="primary">fom3_2</name>
    <name evidence="8" type="ORF">HRbin22_02541</name>
</gene>
<dbReference type="SFLD" id="SFLDS00029">
    <property type="entry name" value="Radical_SAM"/>
    <property type="match status" value="1"/>
</dbReference>
<keyword evidence="2" id="KW-0949">S-adenosyl-L-methionine</keyword>
<dbReference type="GO" id="GO:0005829">
    <property type="term" value="C:cytosol"/>
    <property type="evidence" value="ECO:0007669"/>
    <property type="project" value="TreeGrafter"/>
</dbReference>
<dbReference type="SUPFAM" id="SSF102114">
    <property type="entry name" value="Radical SAM enzymes"/>
    <property type="match status" value="1"/>
</dbReference>
<dbReference type="Gene3D" id="3.80.30.20">
    <property type="entry name" value="tm_1862 like domain"/>
    <property type="match status" value="1"/>
</dbReference>
<keyword evidence="8" id="KW-0808">Transferase</keyword>
<keyword evidence="4" id="KW-0408">Iron</keyword>
<dbReference type="GO" id="GO:0046872">
    <property type="term" value="F:metal ion binding"/>
    <property type="evidence" value="ECO:0007669"/>
    <property type="project" value="UniProtKB-KW"/>
</dbReference>
<name>A0A2H5YA02_9CHLR</name>
<evidence type="ECO:0000256" key="6">
    <source>
        <dbReference type="SAM" id="MobiDB-lite"/>
    </source>
</evidence>
<dbReference type="GO" id="GO:0008168">
    <property type="term" value="F:methyltransferase activity"/>
    <property type="evidence" value="ECO:0007669"/>
    <property type="project" value="UniProtKB-KW"/>
</dbReference>
<dbReference type="EMBL" id="BEHY01000143">
    <property type="protein sequence ID" value="GBD10274.1"/>
    <property type="molecule type" value="Genomic_DNA"/>
</dbReference>
<feature type="compositionally biased region" description="Polar residues" evidence="6">
    <location>
        <begin position="1"/>
        <end position="12"/>
    </location>
</feature>
<dbReference type="AlphaFoldDB" id="A0A2H5YA02"/>
<proteinExistence type="predicted"/>
<organism evidence="8 9">
    <name type="scientific">Candidatus Thermoflexus japonica</name>
    <dbReference type="NCBI Taxonomy" id="2035417"/>
    <lineage>
        <taxon>Bacteria</taxon>
        <taxon>Bacillati</taxon>
        <taxon>Chloroflexota</taxon>
        <taxon>Thermoflexia</taxon>
        <taxon>Thermoflexales</taxon>
        <taxon>Thermoflexaceae</taxon>
        <taxon>Thermoflexus</taxon>
    </lineage>
</organism>
<dbReference type="GO" id="GO:0032259">
    <property type="term" value="P:methylation"/>
    <property type="evidence" value="ECO:0007669"/>
    <property type="project" value="UniProtKB-KW"/>
</dbReference>
<dbReference type="PANTHER" id="PTHR43409">
    <property type="entry name" value="ANAEROBIC MAGNESIUM-PROTOPORPHYRIN IX MONOMETHYL ESTER CYCLASE-RELATED"/>
    <property type="match status" value="1"/>
</dbReference>
<feature type="region of interest" description="Disordered" evidence="6">
    <location>
        <begin position="25"/>
        <end position="45"/>
    </location>
</feature>
<dbReference type="PROSITE" id="PS51918">
    <property type="entry name" value="RADICAL_SAM"/>
    <property type="match status" value="1"/>
</dbReference>
<dbReference type="Pfam" id="PF04055">
    <property type="entry name" value="Radical_SAM"/>
    <property type="match status" value="1"/>
</dbReference>
<dbReference type="InterPro" id="IPR007197">
    <property type="entry name" value="rSAM"/>
</dbReference>
<dbReference type="GO" id="GO:0051539">
    <property type="term" value="F:4 iron, 4 sulfur cluster binding"/>
    <property type="evidence" value="ECO:0007669"/>
    <property type="project" value="UniProtKB-KW"/>
</dbReference>
<dbReference type="Gene3D" id="3.40.50.280">
    <property type="entry name" value="Cobalamin-binding domain"/>
    <property type="match status" value="1"/>
</dbReference>
<evidence type="ECO:0000256" key="1">
    <source>
        <dbReference type="ARBA" id="ARBA00001966"/>
    </source>
</evidence>
<dbReference type="EC" id="2.1.1.308" evidence="8"/>
<dbReference type="InterPro" id="IPR051198">
    <property type="entry name" value="BchE-like"/>
</dbReference>
<evidence type="ECO:0000256" key="2">
    <source>
        <dbReference type="ARBA" id="ARBA00022691"/>
    </source>
</evidence>
<evidence type="ECO:0000256" key="4">
    <source>
        <dbReference type="ARBA" id="ARBA00023004"/>
    </source>
</evidence>
<feature type="domain" description="Radical SAM core" evidence="7">
    <location>
        <begin position="283"/>
        <end position="516"/>
    </location>
</feature>
<evidence type="ECO:0000256" key="5">
    <source>
        <dbReference type="ARBA" id="ARBA00023014"/>
    </source>
</evidence>